<sequence length="118" mass="13394">MSSTFSPEPDETCQVVESFDLIGSKWRLAVLYELLDGEQRFNELKRETGTSSRTLSRVLDDLQDRAFVDRRVEEAAPVATYYTLTEKGEALAPVFDEIGDWADEWLDDAVATPEIETQ</sequence>
<evidence type="ECO:0000256" key="1">
    <source>
        <dbReference type="ARBA" id="ARBA00023015"/>
    </source>
</evidence>
<gene>
    <name evidence="5" type="ORF">E5139_15580</name>
</gene>
<dbReference type="InterPro" id="IPR011991">
    <property type="entry name" value="ArsR-like_HTH"/>
</dbReference>
<dbReference type="EMBL" id="CP039375">
    <property type="protein sequence ID" value="QCD66994.1"/>
    <property type="molecule type" value="Genomic_DNA"/>
</dbReference>
<dbReference type="CDD" id="cd00090">
    <property type="entry name" value="HTH_ARSR"/>
    <property type="match status" value="1"/>
</dbReference>
<evidence type="ECO:0000313" key="6">
    <source>
        <dbReference type="Proteomes" id="UP000297053"/>
    </source>
</evidence>
<dbReference type="InterPro" id="IPR036390">
    <property type="entry name" value="WH_DNA-bd_sf"/>
</dbReference>
<evidence type="ECO:0000256" key="2">
    <source>
        <dbReference type="ARBA" id="ARBA00023125"/>
    </source>
</evidence>
<evidence type="ECO:0000256" key="3">
    <source>
        <dbReference type="ARBA" id="ARBA00023163"/>
    </source>
</evidence>
<keyword evidence="2" id="KW-0238">DNA-binding</keyword>
<dbReference type="AlphaFoldDB" id="A0A4D6KFX7"/>
<dbReference type="InterPro" id="IPR036388">
    <property type="entry name" value="WH-like_DNA-bd_sf"/>
</dbReference>
<dbReference type="RefSeq" id="WP_015763438.1">
    <property type="nucleotide sequence ID" value="NZ_CP039375.1"/>
</dbReference>
<protein>
    <submittedName>
        <fullName evidence="5">Helix-turn-helix transcriptional regulator</fullName>
    </submittedName>
</protein>
<dbReference type="GeneID" id="42180391"/>
<organism evidence="5 6">
    <name type="scientific">Halomicrobium mukohataei</name>
    <dbReference type="NCBI Taxonomy" id="57705"/>
    <lineage>
        <taxon>Archaea</taxon>
        <taxon>Methanobacteriati</taxon>
        <taxon>Methanobacteriota</taxon>
        <taxon>Stenosarchaea group</taxon>
        <taxon>Halobacteria</taxon>
        <taxon>Halobacteriales</taxon>
        <taxon>Haloarculaceae</taxon>
        <taxon>Halomicrobium</taxon>
    </lineage>
</organism>
<evidence type="ECO:0000259" key="4">
    <source>
        <dbReference type="PROSITE" id="PS51118"/>
    </source>
</evidence>
<dbReference type="Proteomes" id="UP000297053">
    <property type="component" value="Chromosome"/>
</dbReference>
<dbReference type="InterPro" id="IPR002577">
    <property type="entry name" value="HTH_HxlR"/>
</dbReference>
<evidence type="ECO:0000313" key="5">
    <source>
        <dbReference type="EMBL" id="QCD66994.1"/>
    </source>
</evidence>
<dbReference type="GO" id="GO:0003677">
    <property type="term" value="F:DNA binding"/>
    <property type="evidence" value="ECO:0007669"/>
    <property type="project" value="UniProtKB-KW"/>
</dbReference>
<feature type="domain" description="HTH hxlR-type" evidence="4">
    <location>
        <begin position="13"/>
        <end position="110"/>
    </location>
</feature>
<reference evidence="5 6" key="1">
    <citation type="submission" date="2019-04" db="EMBL/GenBank/DDBJ databases">
        <title>Complete genome sequence of Arthrobacter sp. ZXY-2 associated with effective atrazine degradation and salt adaptation.</title>
        <authorList>
            <person name="Zhao X."/>
        </authorList>
    </citation>
    <scope>NUCLEOTIDE SEQUENCE [LARGE SCALE GENOMIC DNA]</scope>
    <source>
        <strain evidence="6">ZP60</strain>
    </source>
</reference>
<dbReference type="SUPFAM" id="SSF46785">
    <property type="entry name" value="Winged helix' DNA-binding domain"/>
    <property type="match status" value="1"/>
</dbReference>
<name>A0A4D6KFX7_9EURY</name>
<dbReference type="PANTHER" id="PTHR33204:SF18">
    <property type="entry name" value="TRANSCRIPTIONAL REGULATORY PROTEIN"/>
    <property type="match status" value="1"/>
</dbReference>
<dbReference type="Gene3D" id="1.10.10.10">
    <property type="entry name" value="Winged helix-like DNA-binding domain superfamily/Winged helix DNA-binding domain"/>
    <property type="match status" value="1"/>
</dbReference>
<keyword evidence="1" id="KW-0805">Transcription regulation</keyword>
<reference evidence="5 6" key="2">
    <citation type="submission" date="2019-04" db="EMBL/GenBank/DDBJ databases">
        <authorList>
            <person name="Yang S."/>
            <person name="Wei W."/>
        </authorList>
    </citation>
    <scope>NUCLEOTIDE SEQUENCE [LARGE SCALE GENOMIC DNA]</scope>
    <source>
        <strain evidence="6">ZP60</strain>
    </source>
</reference>
<dbReference type="Pfam" id="PF01638">
    <property type="entry name" value="HxlR"/>
    <property type="match status" value="1"/>
</dbReference>
<dbReference type="KEGG" id="halz:E5139_15580"/>
<dbReference type="PROSITE" id="PS51118">
    <property type="entry name" value="HTH_HXLR"/>
    <property type="match status" value="1"/>
</dbReference>
<dbReference type="PANTHER" id="PTHR33204">
    <property type="entry name" value="TRANSCRIPTIONAL REGULATOR, MARR FAMILY"/>
    <property type="match status" value="1"/>
</dbReference>
<dbReference type="OMA" id="GEQRFNE"/>
<proteinExistence type="predicted"/>
<accession>A0A4D6KFX7</accession>
<keyword evidence="3" id="KW-0804">Transcription</keyword>